<dbReference type="EMBL" id="KZ805312">
    <property type="protein sequence ID" value="PVI05774.1"/>
    <property type="molecule type" value="Genomic_DNA"/>
</dbReference>
<keyword evidence="11 14" id="KW-0503">Monooxygenase</keyword>
<name>A0A2V1E7Z7_9PLEO</name>
<dbReference type="CDD" id="cd11061">
    <property type="entry name" value="CYP67-like"/>
    <property type="match status" value="1"/>
</dbReference>
<evidence type="ECO:0000256" key="7">
    <source>
        <dbReference type="ARBA" id="ARBA00022723"/>
    </source>
</evidence>
<comment type="cofactor">
    <cofactor evidence="1 13">
        <name>heme</name>
        <dbReference type="ChEBI" id="CHEBI:30413"/>
    </cofactor>
</comment>
<evidence type="ECO:0000256" key="10">
    <source>
        <dbReference type="ARBA" id="ARBA00023004"/>
    </source>
</evidence>
<feature type="transmembrane region" description="Helical" evidence="15">
    <location>
        <begin position="6"/>
        <end position="27"/>
    </location>
</feature>
<dbReference type="GO" id="GO:0004497">
    <property type="term" value="F:monooxygenase activity"/>
    <property type="evidence" value="ECO:0007669"/>
    <property type="project" value="UniProtKB-KW"/>
</dbReference>
<comment type="subcellular location">
    <subcellularLocation>
        <location evidence="2">Membrane</location>
    </subcellularLocation>
</comment>
<dbReference type="FunFam" id="1.10.630.10:FF:000063">
    <property type="entry name" value="Cytochrome P450 monooxygenase"/>
    <property type="match status" value="1"/>
</dbReference>
<dbReference type="InterPro" id="IPR036396">
    <property type="entry name" value="Cyt_P450_sf"/>
</dbReference>
<dbReference type="AlphaFoldDB" id="A0A2V1E7Z7"/>
<dbReference type="InterPro" id="IPR017972">
    <property type="entry name" value="Cyt_P450_CS"/>
</dbReference>
<dbReference type="OrthoDB" id="1470350at2759"/>
<keyword evidence="6 15" id="KW-0812">Transmembrane</keyword>
<feature type="binding site" description="axial binding residue" evidence="13">
    <location>
        <position position="460"/>
    </location>
    <ligand>
        <name>heme</name>
        <dbReference type="ChEBI" id="CHEBI:30413"/>
    </ligand>
    <ligandPart>
        <name>Fe</name>
        <dbReference type="ChEBI" id="CHEBI:18248"/>
    </ligandPart>
</feature>
<keyword evidence="9 14" id="KW-0560">Oxidoreductase</keyword>
<keyword evidence="7 13" id="KW-0479">Metal-binding</keyword>
<reference evidence="16 17" key="1">
    <citation type="journal article" date="2018" name="Sci. Rep.">
        <title>Comparative genomics provides insights into the lifestyle and reveals functional heterogeneity of dark septate endophytic fungi.</title>
        <authorList>
            <person name="Knapp D.G."/>
            <person name="Nemeth J.B."/>
            <person name="Barry K."/>
            <person name="Hainaut M."/>
            <person name="Henrissat B."/>
            <person name="Johnson J."/>
            <person name="Kuo A."/>
            <person name="Lim J.H.P."/>
            <person name="Lipzen A."/>
            <person name="Nolan M."/>
            <person name="Ohm R.A."/>
            <person name="Tamas L."/>
            <person name="Grigoriev I.V."/>
            <person name="Spatafora J.W."/>
            <person name="Nagy L.G."/>
            <person name="Kovacs G.M."/>
        </authorList>
    </citation>
    <scope>NUCLEOTIDE SEQUENCE [LARGE SCALE GENOMIC DNA]</scope>
    <source>
        <strain evidence="16 17">DSE2036</strain>
    </source>
</reference>
<organism evidence="16 17">
    <name type="scientific">Periconia macrospinosa</name>
    <dbReference type="NCBI Taxonomy" id="97972"/>
    <lineage>
        <taxon>Eukaryota</taxon>
        <taxon>Fungi</taxon>
        <taxon>Dikarya</taxon>
        <taxon>Ascomycota</taxon>
        <taxon>Pezizomycotina</taxon>
        <taxon>Dothideomycetes</taxon>
        <taxon>Pleosporomycetidae</taxon>
        <taxon>Pleosporales</taxon>
        <taxon>Massarineae</taxon>
        <taxon>Periconiaceae</taxon>
        <taxon>Periconia</taxon>
    </lineage>
</organism>
<dbReference type="InterPro" id="IPR002401">
    <property type="entry name" value="Cyt_P450_E_grp-I"/>
</dbReference>
<sequence length="534" mass="59662">MHYSFILAGAGVSILLYLIARVVYLAFFHPLAKYPGPFLSKFTCARASFYAWRGDIHIDIWRCHEKYGDYMRYGPNQLYVNTEKGLRDIYGPTTSNKFLKSSHYEVMSHQAANTFTHRGGKEHLRRRRIMSQAVSTKAQLEYEPRLMTHIQKFCDLVLPPSTSEGIATMNMAEWCNYLAFDLMTDVVFGARYNLLGDKKFRYVPEMIEKSNVRVSSLVQFPGLTWMRLDKHLFQEAIYARNRFLKFVFRLLHDRKALSHDGTACGVFKKPSITAQSSLSFDVYSRLQDAQDPVTGEGFGHDEIASESTTLIVAGSDTSACAMASILFYLANNPSAYTRAAAEVRAAAAARDASRPGHLSVADLAGCTYLRACIDEALRMSPPVGTGLMREVVTPGGMVVDGQVVPAGCEVGVGTYAIHHSARAFDDPFVYRPERWLTPDEEEVRRARACFVPFSAGIRSCLGKGLAYTEMTLTIGHLLLLGDFKLADGELATVGRGSKSFGVEGRHREGEYQLYDHIAGQKNGPWLQFTRRVNV</sequence>
<dbReference type="GO" id="GO:0016020">
    <property type="term" value="C:membrane"/>
    <property type="evidence" value="ECO:0007669"/>
    <property type="project" value="UniProtKB-SubCell"/>
</dbReference>
<dbReference type="Pfam" id="PF00067">
    <property type="entry name" value="p450"/>
    <property type="match status" value="1"/>
</dbReference>
<evidence type="ECO:0000256" key="15">
    <source>
        <dbReference type="SAM" id="Phobius"/>
    </source>
</evidence>
<dbReference type="STRING" id="97972.A0A2V1E7Z7"/>
<evidence type="ECO:0000256" key="14">
    <source>
        <dbReference type="RuleBase" id="RU000461"/>
    </source>
</evidence>
<evidence type="ECO:0000256" key="5">
    <source>
        <dbReference type="ARBA" id="ARBA00022617"/>
    </source>
</evidence>
<dbReference type="InterPro" id="IPR050121">
    <property type="entry name" value="Cytochrome_P450_monoxygenase"/>
</dbReference>
<dbReference type="PANTHER" id="PTHR24305:SF237">
    <property type="entry name" value="CYTOCHROME P450 MONOOXYGENASE ATNE-RELATED"/>
    <property type="match status" value="1"/>
</dbReference>
<evidence type="ECO:0000256" key="12">
    <source>
        <dbReference type="ARBA" id="ARBA00023136"/>
    </source>
</evidence>
<evidence type="ECO:0000256" key="4">
    <source>
        <dbReference type="ARBA" id="ARBA00010617"/>
    </source>
</evidence>
<evidence type="ECO:0000256" key="11">
    <source>
        <dbReference type="ARBA" id="ARBA00023033"/>
    </source>
</evidence>
<evidence type="ECO:0000256" key="9">
    <source>
        <dbReference type="ARBA" id="ARBA00023002"/>
    </source>
</evidence>
<dbReference type="SUPFAM" id="SSF48264">
    <property type="entry name" value="Cytochrome P450"/>
    <property type="match status" value="1"/>
</dbReference>
<keyword evidence="5 13" id="KW-0349">Heme</keyword>
<evidence type="ECO:0000256" key="13">
    <source>
        <dbReference type="PIRSR" id="PIRSR602401-1"/>
    </source>
</evidence>
<gene>
    <name evidence="16" type="ORF">DM02DRAFT_668115</name>
</gene>
<proteinExistence type="inferred from homology"/>
<dbReference type="GO" id="GO:1902181">
    <property type="term" value="P:verruculogen biosynthetic process"/>
    <property type="evidence" value="ECO:0007669"/>
    <property type="project" value="UniProtKB-ARBA"/>
</dbReference>
<keyword evidence="8 15" id="KW-1133">Transmembrane helix</keyword>
<dbReference type="GO" id="GO:0020037">
    <property type="term" value="F:heme binding"/>
    <property type="evidence" value="ECO:0007669"/>
    <property type="project" value="InterPro"/>
</dbReference>
<keyword evidence="10 13" id="KW-0408">Iron</keyword>
<dbReference type="Proteomes" id="UP000244855">
    <property type="component" value="Unassembled WGS sequence"/>
</dbReference>
<dbReference type="GO" id="GO:0016705">
    <property type="term" value="F:oxidoreductase activity, acting on paired donors, with incorporation or reduction of molecular oxygen"/>
    <property type="evidence" value="ECO:0007669"/>
    <property type="project" value="InterPro"/>
</dbReference>
<dbReference type="PROSITE" id="PS00086">
    <property type="entry name" value="CYTOCHROME_P450"/>
    <property type="match status" value="1"/>
</dbReference>
<evidence type="ECO:0000313" key="17">
    <source>
        <dbReference type="Proteomes" id="UP000244855"/>
    </source>
</evidence>
<dbReference type="PRINTS" id="PR00463">
    <property type="entry name" value="EP450I"/>
</dbReference>
<dbReference type="PRINTS" id="PR00385">
    <property type="entry name" value="P450"/>
</dbReference>
<evidence type="ECO:0000256" key="8">
    <source>
        <dbReference type="ARBA" id="ARBA00022989"/>
    </source>
</evidence>
<evidence type="ECO:0000256" key="3">
    <source>
        <dbReference type="ARBA" id="ARBA00004685"/>
    </source>
</evidence>
<keyword evidence="12 15" id="KW-0472">Membrane</keyword>
<comment type="pathway">
    <text evidence="3">Mycotoxin biosynthesis.</text>
</comment>
<evidence type="ECO:0000256" key="1">
    <source>
        <dbReference type="ARBA" id="ARBA00001971"/>
    </source>
</evidence>
<evidence type="ECO:0000313" key="16">
    <source>
        <dbReference type="EMBL" id="PVI05774.1"/>
    </source>
</evidence>
<comment type="similarity">
    <text evidence="4 14">Belongs to the cytochrome P450 family.</text>
</comment>
<dbReference type="PANTHER" id="PTHR24305">
    <property type="entry name" value="CYTOCHROME P450"/>
    <property type="match status" value="1"/>
</dbReference>
<evidence type="ECO:0000256" key="6">
    <source>
        <dbReference type="ARBA" id="ARBA00022692"/>
    </source>
</evidence>
<keyword evidence="17" id="KW-1185">Reference proteome</keyword>
<dbReference type="InterPro" id="IPR001128">
    <property type="entry name" value="Cyt_P450"/>
</dbReference>
<accession>A0A2V1E7Z7</accession>
<evidence type="ECO:0000256" key="2">
    <source>
        <dbReference type="ARBA" id="ARBA00004370"/>
    </source>
</evidence>
<protein>
    <submittedName>
        <fullName evidence="16">Cytochrome P450 3A31</fullName>
    </submittedName>
</protein>
<dbReference type="GO" id="GO:0005506">
    <property type="term" value="F:iron ion binding"/>
    <property type="evidence" value="ECO:0007669"/>
    <property type="project" value="InterPro"/>
</dbReference>
<dbReference type="Gene3D" id="1.10.630.10">
    <property type="entry name" value="Cytochrome P450"/>
    <property type="match status" value="1"/>
</dbReference>